<dbReference type="Pfam" id="PF11351">
    <property type="entry name" value="GTA_holin_3TM"/>
    <property type="match status" value="1"/>
</dbReference>
<protein>
    <submittedName>
        <fullName evidence="3">Holin (3TMs family)</fullName>
    </submittedName>
</protein>
<dbReference type="InterPro" id="IPR021497">
    <property type="entry name" value="GTA_holin_3TM"/>
</dbReference>
<dbReference type="RefSeq" id="WP_132693717.1">
    <property type="nucleotide sequence ID" value="NZ_SLVM01000004.1"/>
</dbReference>
<reference evidence="3 4" key="1">
    <citation type="submission" date="2019-03" db="EMBL/GenBank/DDBJ databases">
        <title>Genomic Encyclopedia of Type Strains, Phase IV (KMG-IV): sequencing the most valuable type-strain genomes for metagenomic binning, comparative biology and taxonomic classification.</title>
        <authorList>
            <person name="Goeker M."/>
        </authorList>
    </citation>
    <scope>NUCLEOTIDE SEQUENCE [LARGE SCALE GENOMIC DNA]</scope>
    <source>
        <strain evidence="3 4">DSM 21153</strain>
    </source>
</reference>
<gene>
    <name evidence="3" type="ORF">EV216_10458</name>
</gene>
<evidence type="ECO:0000256" key="2">
    <source>
        <dbReference type="SAM" id="Phobius"/>
    </source>
</evidence>
<comment type="caution">
    <text evidence="3">The sequence shown here is derived from an EMBL/GenBank/DDBJ whole genome shotgun (WGS) entry which is preliminary data.</text>
</comment>
<proteinExistence type="predicted"/>
<feature type="region of interest" description="Disordered" evidence="1">
    <location>
        <begin position="157"/>
        <end position="202"/>
    </location>
</feature>
<feature type="transmembrane region" description="Helical" evidence="2">
    <location>
        <begin position="74"/>
        <end position="94"/>
    </location>
</feature>
<keyword evidence="2" id="KW-0812">Transmembrane</keyword>
<keyword evidence="4" id="KW-1185">Reference proteome</keyword>
<keyword evidence="2" id="KW-0472">Membrane</keyword>
<feature type="compositionally biased region" description="Low complexity" evidence="1">
    <location>
        <begin position="158"/>
        <end position="175"/>
    </location>
</feature>
<accession>A0A4R1YYZ8</accession>
<sequence>MGLKFGLANMLFGVGRNVITETAEVFRVNAEAADQRAADLQRAALEQFGHEFAHPQRCLFDRLVDGMNRLPRPFLALGTVFLLVSAMVDPIWFSSRMQGIALVPEPLWWLLGAIISFYFGSRYQAKGQEFQRSIAETMARSPTVLENLRALDQLGKSATAAPRQPAAPATAAAPVDPGPAPVSNPGPVAGSNPALDAWRSTQ</sequence>
<evidence type="ECO:0000313" key="3">
    <source>
        <dbReference type="EMBL" id="TCM86509.1"/>
    </source>
</evidence>
<evidence type="ECO:0000256" key="1">
    <source>
        <dbReference type="SAM" id="MobiDB-lite"/>
    </source>
</evidence>
<name>A0A4R1YYZ8_9RHOB</name>
<dbReference type="OrthoDB" id="7355053at2"/>
<dbReference type="Proteomes" id="UP000295277">
    <property type="component" value="Unassembled WGS sequence"/>
</dbReference>
<feature type="transmembrane region" description="Helical" evidence="2">
    <location>
        <begin position="106"/>
        <end position="123"/>
    </location>
</feature>
<evidence type="ECO:0000313" key="4">
    <source>
        <dbReference type="Proteomes" id="UP000295277"/>
    </source>
</evidence>
<dbReference type="AlphaFoldDB" id="A0A4R1YYZ8"/>
<organism evidence="3 4">
    <name type="scientific">Rhodovulum steppense</name>
    <dbReference type="NCBI Taxonomy" id="540251"/>
    <lineage>
        <taxon>Bacteria</taxon>
        <taxon>Pseudomonadati</taxon>
        <taxon>Pseudomonadota</taxon>
        <taxon>Alphaproteobacteria</taxon>
        <taxon>Rhodobacterales</taxon>
        <taxon>Paracoccaceae</taxon>
        <taxon>Rhodovulum</taxon>
    </lineage>
</organism>
<dbReference type="EMBL" id="SLVM01000004">
    <property type="protein sequence ID" value="TCM86509.1"/>
    <property type="molecule type" value="Genomic_DNA"/>
</dbReference>
<keyword evidence="2" id="KW-1133">Transmembrane helix</keyword>